<comment type="caution">
    <text evidence="1">The sequence shown here is derived from an EMBL/GenBank/DDBJ whole genome shotgun (WGS) entry which is preliminary data.</text>
</comment>
<reference evidence="1" key="1">
    <citation type="submission" date="2021-01" db="EMBL/GenBank/DDBJ databases">
        <title>Fulvivirga kasyanovii gen. nov., sp nov., a novel member of the phylum Bacteroidetes isolated from seawater in a mussel farm.</title>
        <authorList>
            <person name="Zhao L.-H."/>
            <person name="Wang Z.-J."/>
        </authorList>
    </citation>
    <scope>NUCLEOTIDE SEQUENCE</scope>
    <source>
        <strain evidence="1">29W222</strain>
    </source>
</reference>
<sequence length="305" mass="35110">MRLIFAFLFISYLFTACSTFVPVKRTLPPDIKLSTQKGKFLFISRFSADSLPFSNDNKIEVFRIGYNSFIEGLSAGFDSSRRYNLTPLDGMVEKTAVTEPGLPLDKVQVNNICQGQQVNYLLALDAYNLYFDQEVEVVKQEDGTKERTAYYDLVAESFISMYDEEGKLLDQFRDEQRIAHDERSVISGLLAVGPSMGKADQNAVLISSKLGRDFIQKFYPRVIFEQRQFYHTKEFKNAYRSYLSENWDTTESELLKITESQKPEIAGRAAYNLAVLYENINRPEDVDYWYRKATNLLGNKVPILK</sequence>
<dbReference type="Pfam" id="PF19867">
    <property type="entry name" value="DUF6340"/>
    <property type="match status" value="1"/>
</dbReference>
<dbReference type="InterPro" id="IPR045921">
    <property type="entry name" value="DUF6340"/>
</dbReference>
<evidence type="ECO:0000313" key="2">
    <source>
        <dbReference type="Proteomes" id="UP000614216"/>
    </source>
</evidence>
<name>A0A937FZV8_9BACT</name>
<dbReference type="AlphaFoldDB" id="A0A937FZV8"/>
<dbReference type="Proteomes" id="UP000614216">
    <property type="component" value="Unassembled WGS sequence"/>
</dbReference>
<dbReference type="PROSITE" id="PS51257">
    <property type="entry name" value="PROKAR_LIPOPROTEIN"/>
    <property type="match status" value="1"/>
</dbReference>
<organism evidence="1 2">
    <name type="scientific">Fulvivirga marina</name>
    <dbReference type="NCBI Taxonomy" id="2494733"/>
    <lineage>
        <taxon>Bacteria</taxon>
        <taxon>Pseudomonadati</taxon>
        <taxon>Bacteroidota</taxon>
        <taxon>Cytophagia</taxon>
        <taxon>Cytophagales</taxon>
        <taxon>Fulvivirgaceae</taxon>
        <taxon>Fulvivirga</taxon>
    </lineage>
</organism>
<evidence type="ECO:0000313" key="1">
    <source>
        <dbReference type="EMBL" id="MBL6447546.1"/>
    </source>
</evidence>
<proteinExistence type="predicted"/>
<accession>A0A937FZV8</accession>
<protein>
    <submittedName>
        <fullName evidence="1">Uncharacterized protein</fullName>
    </submittedName>
</protein>
<gene>
    <name evidence="1" type="ORF">JMN32_14605</name>
</gene>
<keyword evidence="2" id="KW-1185">Reference proteome</keyword>
<dbReference type="RefSeq" id="WP_202857078.1">
    <property type="nucleotide sequence ID" value="NZ_JAEUGD010000043.1"/>
</dbReference>
<dbReference type="EMBL" id="JAEUGD010000043">
    <property type="protein sequence ID" value="MBL6447546.1"/>
    <property type="molecule type" value="Genomic_DNA"/>
</dbReference>